<comment type="caution">
    <text evidence="2">The sequence shown here is derived from an EMBL/GenBank/DDBJ whole genome shotgun (WGS) entry which is preliminary data.</text>
</comment>
<evidence type="ECO:0000313" key="3">
    <source>
        <dbReference type="Proteomes" id="UP000094527"/>
    </source>
</evidence>
<organism evidence="2 3">
    <name type="scientific">Orchesella cincta</name>
    <name type="common">Springtail</name>
    <name type="synonym">Podura cincta</name>
    <dbReference type="NCBI Taxonomy" id="48709"/>
    <lineage>
        <taxon>Eukaryota</taxon>
        <taxon>Metazoa</taxon>
        <taxon>Ecdysozoa</taxon>
        <taxon>Arthropoda</taxon>
        <taxon>Hexapoda</taxon>
        <taxon>Collembola</taxon>
        <taxon>Entomobryomorpha</taxon>
        <taxon>Entomobryoidea</taxon>
        <taxon>Orchesellidae</taxon>
        <taxon>Orchesellinae</taxon>
        <taxon>Orchesella</taxon>
    </lineage>
</organism>
<dbReference type="AlphaFoldDB" id="A0A1D2M8M1"/>
<dbReference type="Proteomes" id="UP000094527">
    <property type="component" value="Unassembled WGS sequence"/>
</dbReference>
<gene>
    <name evidence="2" type="ORF">Ocin01_17345</name>
</gene>
<sequence>MSEPPTPKKFKLDESDDEVVEVEAVEVAEAAPPAENGEEVVEEMEVDGGEAVREVFASPNSTPFLPPENWIQILERRDFSSTDFYSIINTCPEFREMLKTERTAHLLPLVCANLSHEVRSEPDFPQISGVDQTNKIRDGQGTRGLPHKPIRRFHFSKTPRLYLDSQLKRINFKYMFSHRGQVHDFLDHFGNGDVTPECHPFPMGHVEFTLSDRGSEDFQIEYEDYLAFKFLLEGRRFGPHVSSVTFHISGYQDHDARQLFGKLSSLLHWIPNVKHLELRSHQKKFLLDGVVIGMLLGELVNRMDIFPSLPFLTYLNLDCLDIPENTLNRIIYHYGQQLEGLSINGALFTNPRLKDPDVPLKYLFSQVKVLHVYRPGVNALLILKSLKGWAVELIQFSGVREEAGDAPTTQHVEEFCESLFRELGNLKTVMCWDDNKLKAHVFKRPQRKQ</sequence>
<accession>A0A1D2M8M1</accession>
<feature type="region of interest" description="Disordered" evidence="1">
    <location>
        <begin position="122"/>
        <end position="143"/>
    </location>
</feature>
<proteinExistence type="predicted"/>
<dbReference type="EMBL" id="LJIJ01002715">
    <property type="protein sequence ID" value="ODM89333.1"/>
    <property type="molecule type" value="Genomic_DNA"/>
</dbReference>
<reference evidence="2 3" key="1">
    <citation type="journal article" date="2016" name="Genome Biol. Evol.">
        <title>Gene Family Evolution Reflects Adaptation to Soil Environmental Stressors in the Genome of the Collembolan Orchesella cincta.</title>
        <authorList>
            <person name="Faddeeva-Vakhrusheva A."/>
            <person name="Derks M.F."/>
            <person name="Anvar S.Y."/>
            <person name="Agamennone V."/>
            <person name="Suring W."/>
            <person name="Smit S."/>
            <person name="van Straalen N.M."/>
            <person name="Roelofs D."/>
        </authorList>
    </citation>
    <scope>NUCLEOTIDE SEQUENCE [LARGE SCALE GENOMIC DNA]</scope>
    <source>
        <tissue evidence="2">Mixed pool</tissue>
    </source>
</reference>
<evidence type="ECO:0000256" key="1">
    <source>
        <dbReference type="SAM" id="MobiDB-lite"/>
    </source>
</evidence>
<keyword evidence="3" id="KW-1185">Reference proteome</keyword>
<protein>
    <submittedName>
        <fullName evidence="2">Uncharacterized protein</fullName>
    </submittedName>
</protein>
<evidence type="ECO:0000313" key="2">
    <source>
        <dbReference type="EMBL" id="ODM89333.1"/>
    </source>
</evidence>
<name>A0A1D2M8M1_ORCCI</name>